<keyword evidence="8" id="KW-1185">Reference proteome</keyword>
<keyword evidence="3" id="KW-0812">Transmembrane</keyword>
<dbReference type="GO" id="GO:0022857">
    <property type="term" value="F:transmembrane transporter activity"/>
    <property type="evidence" value="ECO:0007669"/>
    <property type="project" value="TreeGrafter"/>
</dbReference>
<organism evidence="7 8">
    <name type="scientific">Mycena albidolilacea</name>
    <dbReference type="NCBI Taxonomy" id="1033008"/>
    <lineage>
        <taxon>Eukaryota</taxon>
        <taxon>Fungi</taxon>
        <taxon>Dikarya</taxon>
        <taxon>Basidiomycota</taxon>
        <taxon>Agaricomycotina</taxon>
        <taxon>Agaricomycetes</taxon>
        <taxon>Agaricomycetidae</taxon>
        <taxon>Agaricales</taxon>
        <taxon>Marasmiineae</taxon>
        <taxon>Mycenaceae</taxon>
        <taxon>Mycena</taxon>
    </lineage>
</organism>
<feature type="region of interest" description="Disordered" evidence="6">
    <location>
        <begin position="219"/>
        <end position="267"/>
    </location>
</feature>
<evidence type="ECO:0000256" key="6">
    <source>
        <dbReference type="SAM" id="MobiDB-lite"/>
    </source>
</evidence>
<keyword evidence="5" id="KW-0472">Membrane</keyword>
<comment type="subcellular location">
    <subcellularLocation>
        <location evidence="1">Membrane</location>
        <topology evidence="1">Multi-pass membrane protein</topology>
    </subcellularLocation>
</comment>
<dbReference type="AlphaFoldDB" id="A0AAD7ABH8"/>
<dbReference type="PANTHER" id="PTHR43791:SF36">
    <property type="entry name" value="TRANSPORTER, PUTATIVE (AFU_ORTHOLOGUE AFUA_6G08340)-RELATED"/>
    <property type="match status" value="1"/>
</dbReference>
<evidence type="ECO:0000256" key="4">
    <source>
        <dbReference type="ARBA" id="ARBA00022989"/>
    </source>
</evidence>
<evidence type="ECO:0000256" key="3">
    <source>
        <dbReference type="ARBA" id="ARBA00022692"/>
    </source>
</evidence>
<keyword evidence="4" id="KW-1133">Transmembrane helix</keyword>
<evidence type="ECO:0000256" key="2">
    <source>
        <dbReference type="ARBA" id="ARBA00022448"/>
    </source>
</evidence>
<evidence type="ECO:0000256" key="1">
    <source>
        <dbReference type="ARBA" id="ARBA00004141"/>
    </source>
</evidence>
<feature type="compositionally biased region" description="Basic and acidic residues" evidence="6">
    <location>
        <begin position="248"/>
        <end position="262"/>
    </location>
</feature>
<evidence type="ECO:0000313" key="7">
    <source>
        <dbReference type="EMBL" id="KAJ7354302.1"/>
    </source>
</evidence>
<accession>A0AAD7ABH8</accession>
<proteinExistence type="predicted"/>
<name>A0AAD7ABH8_9AGAR</name>
<sequence>MNVGDCKCGQWTYGKWNTPAGRKIGFGRMEMVVPCRRNHHSLGLCDYLVLSPKKCCQHPRRAEGIQTLVHASPSSDRCYACNPRRPVETRIRETSYARGFQRRSNGPWAMGPSAIGKPHSNADERLAHCEPSFHFNVFVSNALTAPSYVLQCIIMVIVIWHSDQVRERSFHGAFGSAWQLVGWIILRAMPDKASCGVKTLPASENAPLGIVTVPVQDGWADGRTDNRPVPSLGCRSPQCPVPSPDGGEDGRPVHRTTDDGRMDGYNALPRHLTSATNLGAAPASSQRSPLPSKWLDKLRGGGGEIRAYLLTGRPSTVDGRPVHRPVPSSAVREAVPPYRRRTVHWTAVFGAVRRPGRTVTIPTHRVFWRNNIRGEYLCNLFNSLLASQGHRKYTRQTTRHVFDHHPVYFKRGNSINIAFAIFATLMWVVQKYYYRHLNKKHERAYAASSQQERLEEDNQAEKKGNRSLTFRYTT</sequence>
<evidence type="ECO:0000256" key="5">
    <source>
        <dbReference type="ARBA" id="ARBA00023136"/>
    </source>
</evidence>
<gene>
    <name evidence="7" type="ORF">DFH08DRAFT_804224</name>
</gene>
<reference evidence="7" key="1">
    <citation type="submission" date="2023-03" db="EMBL/GenBank/DDBJ databases">
        <title>Massive genome expansion in bonnet fungi (Mycena s.s.) driven by repeated elements and novel gene families across ecological guilds.</title>
        <authorList>
            <consortium name="Lawrence Berkeley National Laboratory"/>
            <person name="Harder C.B."/>
            <person name="Miyauchi S."/>
            <person name="Viragh M."/>
            <person name="Kuo A."/>
            <person name="Thoen E."/>
            <person name="Andreopoulos B."/>
            <person name="Lu D."/>
            <person name="Skrede I."/>
            <person name="Drula E."/>
            <person name="Henrissat B."/>
            <person name="Morin E."/>
            <person name="Kohler A."/>
            <person name="Barry K."/>
            <person name="LaButti K."/>
            <person name="Morin E."/>
            <person name="Salamov A."/>
            <person name="Lipzen A."/>
            <person name="Mereny Z."/>
            <person name="Hegedus B."/>
            <person name="Baldrian P."/>
            <person name="Stursova M."/>
            <person name="Weitz H."/>
            <person name="Taylor A."/>
            <person name="Grigoriev I.V."/>
            <person name="Nagy L.G."/>
            <person name="Martin F."/>
            <person name="Kauserud H."/>
        </authorList>
    </citation>
    <scope>NUCLEOTIDE SEQUENCE</scope>
    <source>
        <strain evidence="7">CBHHK002</strain>
    </source>
</reference>
<dbReference type="PANTHER" id="PTHR43791">
    <property type="entry name" value="PERMEASE-RELATED"/>
    <property type="match status" value="1"/>
</dbReference>
<dbReference type="GO" id="GO:0016020">
    <property type="term" value="C:membrane"/>
    <property type="evidence" value="ECO:0007669"/>
    <property type="project" value="UniProtKB-SubCell"/>
</dbReference>
<protein>
    <submittedName>
        <fullName evidence="7">Uncharacterized protein</fullName>
    </submittedName>
</protein>
<feature type="region of interest" description="Disordered" evidence="6">
    <location>
        <begin position="448"/>
        <end position="474"/>
    </location>
</feature>
<comment type="caution">
    <text evidence="7">The sequence shown here is derived from an EMBL/GenBank/DDBJ whole genome shotgun (WGS) entry which is preliminary data.</text>
</comment>
<dbReference type="Proteomes" id="UP001218218">
    <property type="component" value="Unassembled WGS sequence"/>
</dbReference>
<keyword evidence="2" id="KW-0813">Transport</keyword>
<dbReference type="EMBL" id="JARIHO010000010">
    <property type="protein sequence ID" value="KAJ7354302.1"/>
    <property type="molecule type" value="Genomic_DNA"/>
</dbReference>
<evidence type="ECO:0000313" key="8">
    <source>
        <dbReference type="Proteomes" id="UP001218218"/>
    </source>
</evidence>